<sequence length="441" mass="46678" precursor="true">MFKQTSMSIIFAAAALILSLPTHLLAFAGGAGTPENPYQISTREDLEAVNNDLEAHYIMINDINLAGNTYTRAVIAPDIFTSTGYTGTPFTGTFNGNGHIIGALNITGVNQLGLFCQIGSSGKIINLGLEDISINGKEYLGGLCVTNEGTINNCYSNGVIQGVNYSLNEMLSGFGGLCGMNKGTIVDSYSSCEVSGIHSAGGLVGSNTGYISNCNATGDIVEGMVEECFPVGDPEGIEWMDCQQHGGGYIGGLCGYNTGLIYNCYAKGSVDTVGITGFWVSRSYGGLCGYNNGSIVNCYSTGYVSNYYSCGLVGESSLSEDSIIEKSFWDVETSLSQTSDGGEGLTTAEMQDIFTFTDAGWDFVNETANGVEDLWQMPAFDYPRLSWEAIAPTNSDIGMLSVNWLGGGCAAPDWCGGADRDFDGSVTVDDLLLLADSWLYQ</sequence>
<dbReference type="AlphaFoldDB" id="A0A1Q2MEG8"/>
<keyword evidence="1" id="KW-0732">Signal</keyword>
<feature type="chain" id="PRO_5012840214" description="GLUG domain-containing protein" evidence="1">
    <location>
        <begin position="29"/>
        <end position="441"/>
    </location>
</feature>
<evidence type="ECO:0000256" key="1">
    <source>
        <dbReference type="SAM" id="SignalP"/>
    </source>
</evidence>
<feature type="domain" description="GLUG" evidence="2">
    <location>
        <begin position="246"/>
        <end position="270"/>
    </location>
</feature>
<protein>
    <recommendedName>
        <fullName evidence="2">GLUG domain-containing protein</fullName>
    </recommendedName>
</protein>
<evidence type="ECO:0000259" key="2">
    <source>
        <dbReference type="Pfam" id="PF07581"/>
    </source>
</evidence>
<name>A0A1Q2MEG8_9BACT</name>
<dbReference type="Gene3D" id="2.160.20.110">
    <property type="match status" value="1"/>
</dbReference>
<evidence type="ECO:0000313" key="3">
    <source>
        <dbReference type="EMBL" id="AQQ71096.1"/>
    </source>
</evidence>
<gene>
    <name evidence="3" type="ORF">SMSP2_01460</name>
</gene>
<feature type="signal peptide" evidence="1">
    <location>
        <begin position="1"/>
        <end position="28"/>
    </location>
</feature>
<reference evidence="4" key="1">
    <citation type="submission" date="2017-02" db="EMBL/GenBank/DDBJ databases">
        <title>Comparative genomics and description of representatives of a novel lineage of planctomycetes thriving in anoxic sediments.</title>
        <authorList>
            <person name="Spring S."/>
            <person name="Bunk B."/>
            <person name="Sproer C."/>
        </authorList>
    </citation>
    <scope>NUCLEOTIDE SEQUENCE [LARGE SCALE GENOMIC DNA]</scope>
    <source>
        <strain evidence="4">SM-Chi-D1</strain>
    </source>
</reference>
<dbReference type="EMBL" id="CP019646">
    <property type="protein sequence ID" value="AQQ71096.1"/>
    <property type="molecule type" value="Genomic_DNA"/>
</dbReference>
<keyword evidence="4" id="KW-1185">Reference proteome</keyword>
<accession>A0A1Q2MEG8</accession>
<proteinExistence type="predicted"/>
<dbReference type="Pfam" id="PF07581">
    <property type="entry name" value="Glug"/>
    <property type="match status" value="2"/>
</dbReference>
<dbReference type="KEGG" id="pbas:SMSP2_01460"/>
<dbReference type="STRING" id="1851148.SMSP2_01460"/>
<evidence type="ECO:0000313" key="4">
    <source>
        <dbReference type="Proteomes" id="UP000188181"/>
    </source>
</evidence>
<dbReference type="InterPro" id="IPR011493">
    <property type="entry name" value="GLUG"/>
</dbReference>
<organism evidence="3 4">
    <name type="scientific">Limihaloglobus sulfuriphilus</name>
    <dbReference type="NCBI Taxonomy" id="1851148"/>
    <lineage>
        <taxon>Bacteria</taxon>
        <taxon>Pseudomonadati</taxon>
        <taxon>Planctomycetota</taxon>
        <taxon>Phycisphaerae</taxon>
        <taxon>Sedimentisphaerales</taxon>
        <taxon>Sedimentisphaeraceae</taxon>
        <taxon>Limihaloglobus</taxon>
    </lineage>
</organism>
<feature type="domain" description="GLUG" evidence="2">
    <location>
        <begin position="198"/>
        <end position="221"/>
    </location>
</feature>
<dbReference type="Proteomes" id="UP000188181">
    <property type="component" value="Chromosome"/>
</dbReference>